<evidence type="ECO:0000313" key="2">
    <source>
        <dbReference type="Proteomes" id="UP001500979"/>
    </source>
</evidence>
<evidence type="ECO:0000313" key="1">
    <source>
        <dbReference type="EMBL" id="GAA2783068.1"/>
    </source>
</evidence>
<comment type="caution">
    <text evidence="1">The sequence shown here is derived from an EMBL/GenBank/DDBJ whole genome shotgun (WGS) entry which is preliminary data.</text>
</comment>
<keyword evidence="2" id="KW-1185">Reference proteome</keyword>
<accession>A0ABN3V844</accession>
<protein>
    <submittedName>
        <fullName evidence="1">Uncharacterized protein</fullName>
    </submittedName>
</protein>
<dbReference type="Proteomes" id="UP001500979">
    <property type="component" value="Unassembled WGS sequence"/>
</dbReference>
<reference evidence="1 2" key="1">
    <citation type="journal article" date="2019" name="Int. J. Syst. Evol. Microbiol.">
        <title>The Global Catalogue of Microorganisms (GCM) 10K type strain sequencing project: providing services to taxonomists for standard genome sequencing and annotation.</title>
        <authorList>
            <consortium name="The Broad Institute Genomics Platform"/>
            <consortium name="The Broad Institute Genome Sequencing Center for Infectious Disease"/>
            <person name="Wu L."/>
            <person name="Ma J."/>
        </authorList>
    </citation>
    <scope>NUCLEOTIDE SEQUENCE [LARGE SCALE GENOMIC DNA]</scope>
    <source>
        <strain evidence="1 2">JCM 9383</strain>
    </source>
</reference>
<dbReference type="RefSeq" id="WP_344678861.1">
    <property type="nucleotide sequence ID" value="NZ_BAAAUX010000009.1"/>
</dbReference>
<gene>
    <name evidence="1" type="ORF">GCM10010470_16300</name>
</gene>
<proteinExistence type="predicted"/>
<sequence length="184" mass="20619">MLRKKKRNKAKQPMQDLILEELKQDPLIQDMAASVRMSGHSEHETRADPDFPAQANARYRAKGGGTLPARADAVPTAVIELAFQPMEVCDVVILWRGEPPGRLWHMAGINQYHIAMHMRRVAAREYRISTDEITMRLFPANANWKGRGVAERTDTGQPLAVYGYNLAAPVESLLGRWGLPDYAG</sequence>
<name>A0ABN3V844_9PSEU</name>
<organism evidence="1 2">
    <name type="scientific">Saccharopolyspora taberi</name>
    <dbReference type="NCBI Taxonomy" id="60895"/>
    <lineage>
        <taxon>Bacteria</taxon>
        <taxon>Bacillati</taxon>
        <taxon>Actinomycetota</taxon>
        <taxon>Actinomycetes</taxon>
        <taxon>Pseudonocardiales</taxon>
        <taxon>Pseudonocardiaceae</taxon>
        <taxon>Saccharopolyspora</taxon>
    </lineage>
</organism>
<dbReference type="EMBL" id="BAAAUX010000009">
    <property type="protein sequence ID" value="GAA2783068.1"/>
    <property type="molecule type" value="Genomic_DNA"/>
</dbReference>